<dbReference type="InterPro" id="IPR003593">
    <property type="entry name" value="AAA+_ATPase"/>
</dbReference>
<dbReference type="Gene3D" id="3.40.50.300">
    <property type="entry name" value="P-loop containing nucleotide triphosphate hydrolases"/>
    <property type="match status" value="4"/>
</dbReference>
<dbReference type="GO" id="GO:0016787">
    <property type="term" value="F:hydrolase activity"/>
    <property type="evidence" value="ECO:0007669"/>
    <property type="project" value="UniProtKB-KW"/>
</dbReference>
<evidence type="ECO:0000313" key="8">
    <source>
        <dbReference type="Proteomes" id="UP000317977"/>
    </source>
</evidence>
<dbReference type="SMART" id="SM00382">
    <property type="entry name" value="AAA"/>
    <property type="match status" value="2"/>
</dbReference>
<dbReference type="GO" id="GO:0005524">
    <property type="term" value="F:ATP binding"/>
    <property type="evidence" value="ECO:0007669"/>
    <property type="project" value="UniProtKB-KW"/>
</dbReference>
<comment type="similarity">
    <text evidence="1">Belongs to the DNA2/NAM7 helicase family.</text>
</comment>
<evidence type="ECO:0000256" key="3">
    <source>
        <dbReference type="ARBA" id="ARBA00022801"/>
    </source>
</evidence>
<evidence type="ECO:0000313" key="7">
    <source>
        <dbReference type="EMBL" id="TWU49318.1"/>
    </source>
</evidence>
<evidence type="ECO:0000256" key="5">
    <source>
        <dbReference type="ARBA" id="ARBA00022840"/>
    </source>
</evidence>
<dbReference type="GO" id="GO:0043139">
    <property type="term" value="F:5'-3' DNA helicase activity"/>
    <property type="evidence" value="ECO:0007669"/>
    <property type="project" value="TreeGrafter"/>
</dbReference>
<gene>
    <name evidence="7" type="primary">recD2_1</name>
    <name evidence="7" type="ORF">Poly59_39320</name>
</gene>
<dbReference type="EC" id="3.6.4.12" evidence="7"/>
<evidence type="ECO:0000256" key="4">
    <source>
        <dbReference type="ARBA" id="ARBA00022806"/>
    </source>
</evidence>
<evidence type="ECO:0000259" key="6">
    <source>
        <dbReference type="SMART" id="SM00382"/>
    </source>
</evidence>
<protein>
    <submittedName>
        <fullName evidence="7">ATP-dependent RecD-like DNA helicase</fullName>
        <ecNumber evidence="7">3.6.4.12</ecNumber>
    </submittedName>
</protein>
<dbReference type="InterPro" id="IPR041679">
    <property type="entry name" value="DNA2/NAM7-like_C"/>
</dbReference>
<dbReference type="RefSeq" id="WP_146535595.1">
    <property type="nucleotide sequence ID" value="NZ_SJPX01000004.1"/>
</dbReference>
<feature type="domain" description="AAA+ ATPase" evidence="6">
    <location>
        <begin position="716"/>
        <end position="1020"/>
    </location>
</feature>
<comment type="caution">
    <text evidence="7">The sequence shown here is derived from an EMBL/GenBank/DDBJ whole genome shotgun (WGS) entry which is preliminary data.</text>
</comment>
<keyword evidence="4 7" id="KW-0347">Helicase</keyword>
<dbReference type="AlphaFoldDB" id="A0A5C6EKI2"/>
<dbReference type="Pfam" id="PF13087">
    <property type="entry name" value="AAA_12"/>
    <property type="match status" value="1"/>
</dbReference>
<keyword evidence="3 7" id="KW-0378">Hydrolase</keyword>
<reference evidence="7 8" key="1">
    <citation type="submission" date="2019-02" db="EMBL/GenBank/DDBJ databases">
        <title>Deep-cultivation of Planctomycetes and their phenomic and genomic characterization uncovers novel biology.</title>
        <authorList>
            <person name="Wiegand S."/>
            <person name="Jogler M."/>
            <person name="Boedeker C."/>
            <person name="Pinto D."/>
            <person name="Vollmers J."/>
            <person name="Rivas-Marin E."/>
            <person name="Kohn T."/>
            <person name="Peeters S.H."/>
            <person name="Heuer A."/>
            <person name="Rast P."/>
            <person name="Oberbeckmann S."/>
            <person name="Bunk B."/>
            <person name="Jeske O."/>
            <person name="Meyerdierks A."/>
            <person name="Storesund J.E."/>
            <person name="Kallscheuer N."/>
            <person name="Luecker S."/>
            <person name="Lage O.M."/>
            <person name="Pohl T."/>
            <person name="Merkel B.J."/>
            <person name="Hornburger P."/>
            <person name="Mueller R.-W."/>
            <person name="Bruemmer F."/>
            <person name="Labrenz M."/>
            <person name="Spormann A.M."/>
            <person name="Op Den Camp H."/>
            <person name="Overmann J."/>
            <person name="Amann R."/>
            <person name="Jetten M.S.M."/>
            <person name="Mascher T."/>
            <person name="Medema M.H."/>
            <person name="Devos D.P."/>
            <person name="Kaster A.-K."/>
            <person name="Ovreas L."/>
            <person name="Rohde M."/>
            <person name="Galperin M.Y."/>
            <person name="Jogler C."/>
        </authorList>
    </citation>
    <scope>NUCLEOTIDE SEQUENCE [LARGE SCALE GENOMIC DNA]</scope>
    <source>
        <strain evidence="7 8">Poly59</strain>
    </source>
</reference>
<evidence type="ECO:0000256" key="1">
    <source>
        <dbReference type="ARBA" id="ARBA00007913"/>
    </source>
</evidence>
<dbReference type="EMBL" id="SJPX01000004">
    <property type="protein sequence ID" value="TWU49318.1"/>
    <property type="molecule type" value="Genomic_DNA"/>
</dbReference>
<organism evidence="7 8">
    <name type="scientific">Rubripirellula reticaptiva</name>
    <dbReference type="NCBI Taxonomy" id="2528013"/>
    <lineage>
        <taxon>Bacteria</taxon>
        <taxon>Pseudomonadati</taxon>
        <taxon>Planctomycetota</taxon>
        <taxon>Planctomycetia</taxon>
        <taxon>Pirellulales</taxon>
        <taxon>Pirellulaceae</taxon>
        <taxon>Rubripirellula</taxon>
    </lineage>
</organism>
<keyword evidence="5" id="KW-0067">ATP-binding</keyword>
<feature type="domain" description="AAA+ ATPase" evidence="6">
    <location>
        <begin position="211"/>
        <end position="434"/>
    </location>
</feature>
<dbReference type="InterPro" id="IPR027417">
    <property type="entry name" value="P-loop_NTPase"/>
</dbReference>
<dbReference type="InterPro" id="IPR050534">
    <property type="entry name" value="Coronavir_polyprotein_1ab"/>
</dbReference>
<dbReference type="Pfam" id="PF13086">
    <property type="entry name" value="AAA_11"/>
    <property type="match status" value="1"/>
</dbReference>
<dbReference type="InterPro" id="IPR041677">
    <property type="entry name" value="DNA2/NAM7_AAA_11"/>
</dbReference>
<dbReference type="OrthoDB" id="7066673at2"/>
<dbReference type="SUPFAM" id="SSF52540">
    <property type="entry name" value="P-loop containing nucleoside triphosphate hydrolases"/>
    <property type="match status" value="2"/>
</dbReference>
<evidence type="ECO:0000256" key="2">
    <source>
        <dbReference type="ARBA" id="ARBA00022741"/>
    </source>
</evidence>
<dbReference type="Proteomes" id="UP000317977">
    <property type="component" value="Unassembled WGS sequence"/>
</dbReference>
<sequence>MSHEETEIDEDAACEFTQARFAIDLNLPSADGMSLEDAKRAIRKEYRDSAKWKRLRCRKVSVVSETESGTVYELEIGHAVEFNWTWEGSVAFRPLLLKEFEDSQATFFENGSIDPDIDDSIVWSGEVLEVDEASGRIFIVVSNPEHPPRRGSFYVRPFEFLAFLDAVYNEPAFTEIRSMLPPRLAAAKGNIHPDVKEPANVGLDHLQEWWQKSWSVLWGPPGTGKTYTTGQQVARVLSDPSERILVVSTTNRATDAVAVSIGRAAVGKNVGLEDGQLLRIGKGASLKRFENEQLTDMLRGTETEFLAQIETLAVQLARSENPKQNAMIRKEIKEIREAMNDAAQRNFLDGSVRVVVSTSFKATTFLNYDEIKEDLAEELCPFTTIFIDEAGLMSRVAIAALSLLASRRVVLVGDSKQLAPISRISRILEPAQGNWLARSGLSHLDRIGSRIDGVHVLSEQRRMHSDVCDVVSAYQYDDFLTTADDIKNRPFKIPNVLAEQPRAVWYVLDEDTDDTPSIRAERGAGNRSWIRKATLKILAKLFSDPTLRSADGLFISPFKAQAKVVHSFFAANNLESWMASTVHSQQGSEADVVIFDSVNAGSYGWPYDEWKRLVNVALSRSREAIIVLSSRAEMEEPYLRPLLKHLSPRIVQRNNNRLAWTEVPLKTDYKLPAIHEEKAEYQANKSSSIGTQLAKRKDLRPVLSHEQERLCGLELDGKPRLVRGVAGSGKTVILAHWLMQTVQRLDDPNARIWAVFANRSLQSLIGESIVSAWEKETDGKPFPWDRVELHHVKEILEVMLPEVGLSAKSYGFEYDDAAEAYLEQRAADQISARCDALFIDEAQDMGPNTLKLLSSIVRQSDESDENSRSVNIFYDNAQNIYGRSTPKWSELGLDMRGRSTVMKESFRSTKPITEFALNVLYRLQPPETNPDHKELVARGLIEQTKREGTDWWNVRFNQVDGPNPQFRQFMNLDQEFDGIADYCRELIAEQGVQPSDICLIYNGGNIKYRLEKQVAPALADLGVELSVQANKPFERSHNILLATTSHSYKGYDSEVVIVPAADQYTAKEKGILANNLYVAMTRARSILTLFSQKMRNSDAELLYEVIEDCLGNLEERPEIECDNSPQDDLIEILDRIGRDHRKWLVGLWNTYGISQEPLTTKTGEIIAEPLFFVRANQKHYACFGSELPRQRVRQRLEDYGVQLLEPGQEITVPKDSGS</sequence>
<name>A0A5C6EKI2_9BACT</name>
<dbReference type="PANTHER" id="PTHR43788">
    <property type="entry name" value="DNA2/NAM7 HELICASE FAMILY MEMBER"/>
    <property type="match status" value="1"/>
</dbReference>
<keyword evidence="2" id="KW-0547">Nucleotide-binding</keyword>
<accession>A0A5C6EKI2</accession>
<dbReference type="PANTHER" id="PTHR43788:SF8">
    <property type="entry name" value="DNA-BINDING PROTEIN SMUBP-2"/>
    <property type="match status" value="1"/>
</dbReference>
<proteinExistence type="inferred from homology"/>
<keyword evidence="8" id="KW-1185">Reference proteome</keyword>